<keyword evidence="3" id="KW-1185">Reference proteome</keyword>
<reference evidence="2 3" key="1">
    <citation type="submission" date="2019-07" db="EMBL/GenBank/DDBJ databases">
        <title>Whole genome shotgun sequence of Actinotalea fermentans NBRC 105374.</title>
        <authorList>
            <person name="Hosoyama A."/>
            <person name="Uohara A."/>
            <person name="Ohji S."/>
            <person name="Ichikawa N."/>
        </authorList>
    </citation>
    <scope>NUCLEOTIDE SEQUENCE [LARGE SCALE GENOMIC DNA]</scope>
    <source>
        <strain evidence="2 3">NBRC 105374</strain>
    </source>
</reference>
<organism evidence="2 3">
    <name type="scientific">Actinotalea fermentans</name>
    <dbReference type="NCBI Taxonomy" id="43671"/>
    <lineage>
        <taxon>Bacteria</taxon>
        <taxon>Bacillati</taxon>
        <taxon>Actinomycetota</taxon>
        <taxon>Actinomycetes</taxon>
        <taxon>Micrococcales</taxon>
        <taxon>Cellulomonadaceae</taxon>
        <taxon>Actinotalea</taxon>
    </lineage>
</organism>
<proteinExistence type="predicted"/>
<evidence type="ECO:0000313" key="2">
    <source>
        <dbReference type="EMBL" id="GEN81109.1"/>
    </source>
</evidence>
<feature type="region of interest" description="Disordered" evidence="1">
    <location>
        <begin position="13"/>
        <end position="33"/>
    </location>
</feature>
<dbReference type="AlphaFoldDB" id="A0A511Z0Z3"/>
<feature type="region of interest" description="Disordered" evidence="1">
    <location>
        <begin position="48"/>
        <end position="76"/>
    </location>
</feature>
<evidence type="ECO:0000256" key="1">
    <source>
        <dbReference type="SAM" id="MobiDB-lite"/>
    </source>
</evidence>
<protein>
    <submittedName>
        <fullName evidence="2">Uncharacterized protein</fullName>
    </submittedName>
</protein>
<comment type="caution">
    <text evidence="2">The sequence shown here is derived from an EMBL/GenBank/DDBJ whole genome shotgun (WGS) entry which is preliminary data.</text>
</comment>
<sequence length="76" mass="7345">MPVAGSTVYVPCPGTATETAGFPSPPTSRTEPPVGTVTVVCGDCGVPAEPPDDSGGAVGAGGASTVGVYRPSVDWP</sequence>
<accession>A0A511Z0Z3</accession>
<evidence type="ECO:0000313" key="3">
    <source>
        <dbReference type="Proteomes" id="UP000321484"/>
    </source>
</evidence>
<name>A0A511Z0Z3_9CELL</name>
<dbReference type="Proteomes" id="UP000321484">
    <property type="component" value="Unassembled WGS sequence"/>
</dbReference>
<gene>
    <name evidence="2" type="ORF">AFE02nite_28430</name>
</gene>
<dbReference type="EMBL" id="BJYK01000009">
    <property type="protein sequence ID" value="GEN81109.1"/>
    <property type="molecule type" value="Genomic_DNA"/>
</dbReference>